<dbReference type="SUPFAM" id="SSF51445">
    <property type="entry name" value="(Trans)glycosidases"/>
    <property type="match status" value="1"/>
</dbReference>
<dbReference type="GO" id="GO:0005975">
    <property type="term" value="P:carbohydrate metabolic process"/>
    <property type="evidence" value="ECO:0007669"/>
    <property type="project" value="InterPro"/>
</dbReference>
<dbReference type="InterPro" id="IPR025972">
    <property type="entry name" value="BetaGal_dom3"/>
</dbReference>
<evidence type="ECO:0000259" key="10">
    <source>
        <dbReference type="SMART" id="SM01029"/>
    </source>
</evidence>
<evidence type="ECO:0000256" key="2">
    <source>
        <dbReference type="ARBA" id="ARBA00009809"/>
    </source>
</evidence>
<gene>
    <name evidence="11" type="ORF">INT45_001218</name>
</gene>
<sequence length="984" mass="110363">MLFKGVLTSISLAIAAVTTVVAVPVKKTLEVRDDEGGDQTNGLTDLVAWDTHTLKINGEPLFLFSGEFHYYRLPSPGLWTDIMEKFKALDYNGVSFYFFWGYHSPKKGVYDFTGIRDVQKAFDAAKNTGIHVISRAGPYINAELDSGGFPSWLAQMQSPARKYNPENNAASEEWLTEIDKYMVANQITKGGPIILNQVDNEFSYNTDPKYMEMLKAKFLKDGMEVPTIFNDAGPNGNFAKGPGSVDIYGWDQYPAGFDCSNPLAWPNNRSTTFRDFHERTNGDQPMAIYEFQGGAFDPWGGPGYPECYKMVNEQYAKVYYKNNYAQGVRIQSLYMTYGGTSWGGLPKPTVYTSYDYGAAISEPGLMTTKAYENKLQATFLHTVKPFLTTKHFDPESDKRDIILIDGLADVNTPTKFYIAQHQLTKSEDKDEFHINIKTTDGKFEIPRSSKLILNGRDAKILTTDYAFNSQHLVYSTSEIFTHQDVGSHDVIIVYAYENEEGEFAIKVKKDKSQVETDDDSVKSETSDGILQLTYKHPNGTTPVYISGGTEKELLILVAGYDSALRWWAPYTEEKKGERALIHGPYLVRSAKKDESTIAFTGDIDETTDIQVVLPDGVKFITWNGESVKLTKQDKHGIYTGTLEFKKPDIKFTDLTEATWKYKAASPETDPEFDDSEWVTADHLSTNSTTPYDTQPILYADDYGFHTGCLWFRGKFNGSSEITGFNITAHSGDASAWTAYLNNEYLGGFDVGNHAFTDLNGTKIKADGENVISLLLWTTGHEDDFSADENFKQARGFTQAELLGVYNQTIWSIDWKVQGNLGGEDLADPVRGPYNEGGLYGERNGWHLPGFPDDDWEDVNIPESKNRTGVSWYRTTFDVNIPDGYDVPMSLRYKDDTKTRYRTLLFVNGWNMGRYGNDLGPQTQYYLPKGILNTQGKNTLAIGVVAIDEAAQLGEVVLEPYKVLQAALPEVELVDSPGYDTRQQS</sequence>
<evidence type="ECO:0000313" key="12">
    <source>
        <dbReference type="Proteomes" id="UP000646827"/>
    </source>
</evidence>
<dbReference type="PANTHER" id="PTHR23421">
    <property type="entry name" value="BETA-GALACTOSIDASE RELATED"/>
    <property type="match status" value="1"/>
</dbReference>
<proteinExistence type="inferred from homology"/>
<dbReference type="Pfam" id="PF01301">
    <property type="entry name" value="Glyco_hydro_35"/>
    <property type="match status" value="1"/>
</dbReference>
<dbReference type="EC" id="3.2.1.23" evidence="3"/>
<dbReference type="OrthoDB" id="1657402at2759"/>
<evidence type="ECO:0000313" key="11">
    <source>
        <dbReference type="EMBL" id="KAG2223470.1"/>
    </source>
</evidence>
<keyword evidence="4 9" id="KW-0732">Signal</keyword>
<dbReference type="InterPro" id="IPR018954">
    <property type="entry name" value="Betagal_dom2"/>
</dbReference>
<dbReference type="InterPro" id="IPR001944">
    <property type="entry name" value="Glycoside_Hdrlase_35"/>
</dbReference>
<evidence type="ECO:0000256" key="9">
    <source>
        <dbReference type="SAM" id="SignalP"/>
    </source>
</evidence>
<keyword evidence="5" id="KW-0378">Hydrolase</keyword>
<dbReference type="SUPFAM" id="SSF117100">
    <property type="entry name" value="Beta-galactosidase LacA, domain 3"/>
    <property type="match status" value="1"/>
</dbReference>
<dbReference type="Gene3D" id="2.102.20.10">
    <property type="entry name" value="Beta-galactosidase, domain 2"/>
    <property type="match status" value="1"/>
</dbReference>
<feature type="chain" id="PRO_5034308479" description="beta-galactosidase" evidence="9">
    <location>
        <begin position="23"/>
        <end position="984"/>
    </location>
</feature>
<name>A0A8H7S7B9_9FUNG</name>
<feature type="domain" description="Beta-galactosidase" evidence="10">
    <location>
        <begin position="386"/>
        <end position="566"/>
    </location>
</feature>
<dbReference type="InterPro" id="IPR017853">
    <property type="entry name" value="GH"/>
</dbReference>
<dbReference type="InterPro" id="IPR036833">
    <property type="entry name" value="BetaGal_dom3_sf"/>
</dbReference>
<protein>
    <recommendedName>
        <fullName evidence="3">beta-galactosidase</fullName>
        <ecNumber evidence="3">3.2.1.23</ecNumber>
    </recommendedName>
</protein>
<evidence type="ECO:0000256" key="6">
    <source>
        <dbReference type="ARBA" id="ARBA00023180"/>
    </source>
</evidence>
<dbReference type="PRINTS" id="PR00742">
    <property type="entry name" value="GLHYDRLASE35"/>
</dbReference>
<dbReference type="SUPFAM" id="SSF51011">
    <property type="entry name" value="Glycosyl hydrolase domain"/>
    <property type="match status" value="1"/>
</dbReference>
<dbReference type="GO" id="GO:0004565">
    <property type="term" value="F:beta-galactosidase activity"/>
    <property type="evidence" value="ECO:0007669"/>
    <property type="project" value="UniProtKB-EC"/>
</dbReference>
<dbReference type="Gene3D" id="2.60.120.260">
    <property type="entry name" value="Galactose-binding domain-like"/>
    <property type="match status" value="2"/>
</dbReference>
<dbReference type="InterPro" id="IPR037110">
    <property type="entry name" value="Betagal_dom2_sf"/>
</dbReference>
<evidence type="ECO:0000256" key="5">
    <source>
        <dbReference type="ARBA" id="ARBA00022801"/>
    </source>
</evidence>
<evidence type="ECO:0000256" key="4">
    <source>
        <dbReference type="ARBA" id="ARBA00022729"/>
    </source>
</evidence>
<dbReference type="InterPro" id="IPR031330">
    <property type="entry name" value="Gly_Hdrlase_35_cat"/>
</dbReference>
<dbReference type="SUPFAM" id="SSF49785">
    <property type="entry name" value="Galactose-binding domain-like"/>
    <property type="match status" value="2"/>
</dbReference>
<evidence type="ECO:0000256" key="3">
    <source>
        <dbReference type="ARBA" id="ARBA00012756"/>
    </source>
</evidence>
<comment type="catalytic activity">
    <reaction evidence="1">
        <text>Hydrolysis of terminal non-reducing beta-D-galactose residues in beta-D-galactosides.</text>
        <dbReference type="EC" id="3.2.1.23"/>
    </reaction>
</comment>
<dbReference type="Gene3D" id="2.60.390.10">
    <property type="entry name" value="Beta-galactosidase, domain 3"/>
    <property type="match status" value="1"/>
</dbReference>
<keyword evidence="12" id="KW-1185">Reference proteome</keyword>
<dbReference type="InterPro" id="IPR025300">
    <property type="entry name" value="BetaGal_jelly_roll_dom"/>
</dbReference>
<dbReference type="Pfam" id="PF10435">
    <property type="entry name" value="BetaGal_dom2"/>
    <property type="match status" value="1"/>
</dbReference>
<dbReference type="Proteomes" id="UP000646827">
    <property type="component" value="Unassembled WGS sequence"/>
</dbReference>
<comment type="similarity">
    <text evidence="2 8">Belongs to the glycosyl hydrolase 35 family.</text>
</comment>
<feature type="signal peptide" evidence="9">
    <location>
        <begin position="1"/>
        <end position="22"/>
    </location>
</feature>
<evidence type="ECO:0000256" key="1">
    <source>
        <dbReference type="ARBA" id="ARBA00001412"/>
    </source>
</evidence>
<organism evidence="11 12">
    <name type="scientific">Circinella minor</name>
    <dbReference type="NCBI Taxonomy" id="1195481"/>
    <lineage>
        <taxon>Eukaryota</taxon>
        <taxon>Fungi</taxon>
        <taxon>Fungi incertae sedis</taxon>
        <taxon>Mucoromycota</taxon>
        <taxon>Mucoromycotina</taxon>
        <taxon>Mucoromycetes</taxon>
        <taxon>Mucorales</taxon>
        <taxon>Lichtheimiaceae</taxon>
        <taxon>Circinella</taxon>
    </lineage>
</organism>
<dbReference type="AlphaFoldDB" id="A0A8H7S7B9"/>
<dbReference type="EMBL" id="JAEPRB010000060">
    <property type="protein sequence ID" value="KAG2223470.1"/>
    <property type="molecule type" value="Genomic_DNA"/>
</dbReference>
<evidence type="ECO:0000256" key="8">
    <source>
        <dbReference type="RuleBase" id="RU003679"/>
    </source>
</evidence>
<evidence type="ECO:0000256" key="7">
    <source>
        <dbReference type="ARBA" id="ARBA00023295"/>
    </source>
</evidence>
<dbReference type="InterPro" id="IPR008979">
    <property type="entry name" value="Galactose-bd-like_sf"/>
</dbReference>
<dbReference type="Gene3D" id="3.20.20.80">
    <property type="entry name" value="Glycosidases"/>
    <property type="match status" value="1"/>
</dbReference>
<dbReference type="Pfam" id="PF13363">
    <property type="entry name" value="BetaGal_dom3"/>
    <property type="match status" value="1"/>
</dbReference>
<comment type="caution">
    <text evidence="11">The sequence shown here is derived from an EMBL/GenBank/DDBJ whole genome shotgun (WGS) entry which is preliminary data.</text>
</comment>
<accession>A0A8H7S7B9</accession>
<reference evidence="11 12" key="1">
    <citation type="submission" date="2020-12" db="EMBL/GenBank/DDBJ databases">
        <title>Metabolic potential, ecology and presence of endohyphal bacteria is reflected in genomic diversity of Mucoromycotina.</title>
        <authorList>
            <person name="Muszewska A."/>
            <person name="Okrasinska A."/>
            <person name="Steczkiewicz K."/>
            <person name="Drgas O."/>
            <person name="Orlowska M."/>
            <person name="Perlinska-Lenart U."/>
            <person name="Aleksandrzak-Piekarczyk T."/>
            <person name="Szatraj K."/>
            <person name="Zielenkiewicz U."/>
            <person name="Pilsyk S."/>
            <person name="Malc E."/>
            <person name="Mieczkowski P."/>
            <person name="Kruszewska J.S."/>
            <person name="Biernat P."/>
            <person name="Pawlowska J."/>
        </authorList>
    </citation>
    <scope>NUCLEOTIDE SEQUENCE [LARGE SCALE GENOMIC DNA]</scope>
    <source>
        <strain evidence="11 12">CBS 142.35</strain>
    </source>
</reference>
<keyword evidence="6" id="KW-0325">Glycoprotein</keyword>
<dbReference type="Pfam" id="PF13364">
    <property type="entry name" value="BetaGal_ABD2"/>
    <property type="match status" value="2"/>
</dbReference>
<keyword evidence="7" id="KW-0326">Glycosidase</keyword>
<dbReference type="SMART" id="SM01029">
    <property type="entry name" value="BetaGal_dom2"/>
    <property type="match status" value="1"/>
</dbReference>